<dbReference type="InterPro" id="IPR018499">
    <property type="entry name" value="Tetraspanin/Peripherin"/>
</dbReference>
<gene>
    <name evidence="5" type="ORF">GE061_006955</name>
</gene>
<dbReference type="GO" id="GO:0016020">
    <property type="term" value="C:membrane"/>
    <property type="evidence" value="ECO:0007669"/>
    <property type="project" value="UniProtKB-SubCell"/>
</dbReference>
<evidence type="ECO:0000256" key="1">
    <source>
        <dbReference type="ARBA" id="ARBA00004141"/>
    </source>
</evidence>
<dbReference type="InterPro" id="IPR008952">
    <property type="entry name" value="Tetraspanin_EC2_sf"/>
</dbReference>
<keyword evidence="4" id="KW-0472">Membrane</keyword>
<organism evidence="5 6">
    <name type="scientific">Apolygus lucorum</name>
    <name type="common">Small green plant bug</name>
    <name type="synonym">Lygocoris lucorum</name>
    <dbReference type="NCBI Taxonomy" id="248454"/>
    <lineage>
        <taxon>Eukaryota</taxon>
        <taxon>Metazoa</taxon>
        <taxon>Ecdysozoa</taxon>
        <taxon>Arthropoda</taxon>
        <taxon>Hexapoda</taxon>
        <taxon>Insecta</taxon>
        <taxon>Pterygota</taxon>
        <taxon>Neoptera</taxon>
        <taxon>Paraneoptera</taxon>
        <taxon>Hemiptera</taxon>
        <taxon>Heteroptera</taxon>
        <taxon>Panheteroptera</taxon>
        <taxon>Cimicomorpha</taxon>
        <taxon>Miridae</taxon>
        <taxon>Mirini</taxon>
        <taxon>Apolygus</taxon>
    </lineage>
</organism>
<keyword evidence="3" id="KW-1133">Transmembrane helix</keyword>
<dbReference type="AlphaFoldDB" id="A0A6A4J6K1"/>
<dbReference type="Gene3D" id="1.10.1450.10">
    <property type="entry name" value="Tetraspanin"/>
    <property type="match status" value="1"/>
</dbReference>
<evidence type="ECO:0000256" key="2">
    <source>
        <dbReference type="ARBA" id="ARBA00022692"/>
    </source>
</evidence>
<dbReference type="Pfam" id="PF00335">
    <property type="entry name" value="Tetraspanin"/>
    <property type="match status" value="1"/>
</dbReference>
<dbReference type="SUPFAM" id="SSF48652">
    <property type="entry name" value="Tetraspanin"/>
    <property type="match status" value="1"/>
</dbReference>
<protein>
    <submittedName>
        <fullName evidence="5">Uncharacterized protein</fullName>
    </submittedName>
</protein>
<reference evidence="5" key="1">
    <citation type="journal article" date="2021" name="Mol. Ecol. Resour.">
        <title>Apolygus lucorum genome provides insights into omnivorousness and mesophyll feeding.</title>
        <authorList>
            <person name="Liu Y."/>
            <person name="Liu H."/>
            <person name="Wang H."/>
            <person name="Huang T."/>
            <person name="Liu B."/>
            <person name="Yang B."/>
            <person name="Yin L."/>
            <person name="Li B."/>
            <person name="Zhang Y."/>
            <person name="Zhang S."/>
            <person name="Jiang F."/>
            <person name="Zhang X."/>
            <person name="Ren Y."/>
            <person name="Wang B."/>
            <person name="Wang S."/>
            <person name="Lu Y."/>
            <person name="Wu K."/>
            <person name="Fan W."/>
            <person name="Wang G."/>
        </authorList>
    </citation>
    <scope>NUCLEOTIDE SEQUENCE</scope>
    <source>
        <strain evidence="5">12Hb</strain>
    </source>
</reference>
<comment type="caution">
    <text evidence="5">The sequence shown here is derived from an EMBL/GenBank/DDBJ whole genome shotgun (WGS) entry which is preliminary data.</text>
</comment>
<dbReference type="EMBL" id="WIXP02000015">
    <property type="protein sequence ID" value="KAF6198932.1"/>
    <property type="molecule type" value="Genomic_DNA"/>
</dbReference>
<dbReference type="Proteomes" id="UP000466442">
    <property type="component" value="Unassembled WGS sequence"/>
</dbReference>
<keyword evidence="2" id="KW-0812">Transmembrane</keyword>
<sequence>MKTRKGCMKKVLMVTMNLVNVLAAVLGMTIATLGFHFYRELELPQGMDDMEYMSFGALALGIFGLVVTTLTIGGAYWLNYGSSQFKIAFCGPMAVIAYALIMLRGSLPHMETTMDESMMAEYETYYRNKVARGIVDSCQIKHECCGYFGIEDFPEHFPLPDSCCSQHVLKKFRHCSRKLAYTDPCRFKLGEIIDVYFGWMNFVCYTTSSTLIALDIIVLVVVFVFKPTFTKNPFKLE</sequence>
<accession>A0A6A4J6K1</accession>
<keyword evidence="6" id="KW-1185">Reference proteome</keyword>
<comment type="subcellular location">
    <subcellularLocation>
        <location evidence="1">Membrane</location>
        <topology evidence="1">Multi-pass membrane protein</topology>
    </subcellularLocation>
</comment>
<evidence type="ECO:0000313" key="5">
    <source>
        <dbReference type="EMBL" id="KAF6198932.1"/>
    </source>
</evidence>
<evidence type="ECO:0000313" key="6">
    <source>
        <dbReference type="Proteomes" id="UP000466442"/>
    </source>
</evidence>
<proteinExistence type="predicted"/>
<name>A0A6A4J6K1_APOLU</name>
<evidence type="ECO:0000256" key="4">
    <source>
        <dbReference type="ARBA" id="ARBA00023136"/>
    </source>
</evidence>
<dbReference type="CDD" id="cd03127">
    <property type="entry name" value="tetraspanin_LEL"/>
    <property type="match status" value="1"/>
</dbReference>
<evidence type="ECO:0000256" key="3">
    <source>
        <dbReference type="ARBA" id="ARBA00022989"/>
    </source>
</evidence>